<name>A0A2T0ZB30_9ACTN</name>
<dbReference type="EMBL" id="PVUE01000025">
    <property type="protein sequence ID" value="PRZ33555.1"/>
    <property type="molecule type" value="Genomic_DNA"/>
</dbReference>
<dbReference type="Pfam" id="PF00378">
    <property type="entry name" value="ECH_1"/>
    <property type="match status" value="1"/>
</dbReference>
<dbReference type="InterPro" id="IPR001753">
    <property type="entry name" value="Enoyl-CoA_hydra/iso"/>
</dbReference>
<dbReference type="PANTHER" id="PTHR11941:SF54">
    <property type="entry name" value="ENOYL-COA HYDRATASE, MITOCHONDRIAL"/>
    <property type="match status" value="1"/>
</dbReference>
<evidence type="ECO:0000313" key="3">
    <source>
        <dbReference type="EMBL" id="PRZ33555.1"/>
    </source>
</evidence>
<dbReference type="InterPro" id="IPR029045">
    <property type="entry name" value="ClpP/crotonase-like_dom_sf"/>
</dbReference>
<comment type="similarity">
    <text evidence="1 2">Belongs to the enoyl-CoA hydratase/isomerase family.</text>
</comment>
<dbReference type="PROSITE" id="PS00166">
    <property type="entry name" value="ENOYL_COA_HYDRATASE"/>
    <property type="match status" value="1"/>
</dbReference>
<proteinExistence type="inferred from homology"/>
<dbReference type="Proteomes" id="UP000237752">
    <property type="component" value="Unassembled WGS sequence"/>
</dbReference>
<evidence type="ECO:0000256" key="2">
    <source>
        <dbReference type="RuleBase" id="RU003707"/>
    </source>
</evidence>
<reference evidence="3 4" key="1">
    <citation type="submission" date="2018-03" db="EMBL/GenBank/DDBJ databases">
        <title>Genomic Encyclopedia of Archaeal and Bacterial Type Strains, Phase II (KMG-II): from individual species to whole genera.</title>
        <authorList>
            <person name="Goeker M."/>
        </authorList>
    </citation>
    <scope>NUCLEOTIDE SEQUENCE [LARGE SCALE GENOMIC DNA]</scope>
    <source>
        <strain evidence="3 4">DSM 100065</strain>
    </source>
</reference>
<dbReference type="RefSeq" id="WP_106350894.1">
    <property type="nucleotide sequence ID" value="NZ_PVUE01000025.1"/>
</dbReference>
<dbReference type="OrthoDB" id="4608673at2"/>
<dbReference type="PANTHER" id="PTHR11941">
    <property type="entry name" value="ENOYL-COA HYDRATASE-RELATED"/>
    <property type="match status" value="1"/>
</dbReference>
<dbReference type="GO" id="GO:0006635">
    <property type="term" value="P:fatty acid beta-oxidation"/>
    <property type="evidence" value="ECO:0007669"/>
    <property type="project" value="TreeGrafter"/>
</dbReference>
<accession>A0A2T0ZB30</accession>
<protein>
    <submittedName>
        <fullName evidence="3">Enoyl-CoA hydratase/carnithine racemase</fullName>
    </submittedName>
</protein>
<sequence length="262" mass="27847">MTIHSSISELSVEVRNGVAILSLNRAEKRNALALRMWQAIPAILDSVEADSDISALVFTGAGDHFSAGADISEFKTVRGTEEGADSYRNAVDAAERKLAAMTKPTIAMIRGYCVGGGCEIALACDFRIASTTAKLGITASKLGIVYGVPSTRRLASIVGPAWAKYVLFSAKILDAAKADKIGLLTELVEDEALESTTFEFAELLAGRSPITIAASKMVIDQFSQVDTLEAPDLAPHARAAVTGTYYQDAVTAFNDKTLPREV</sequence>
<dbReference type="CDD" id="cd06558">
    <property type="entry name" value="crotonase-like"/>
    <property type="match status" value="1"/>
</dbReference>
<dbReference type="GO" id="GO:0003824">
    <property type="term" value="F:catalytic activity"/>
    <property type="evidence" value="ECO:0007669"/>
    <property type="project" value="InterPro"/>
</dbReference>
<dbReference type="Gene3D" id="3.90.226.10">
    <property type="entry name" value="2-enoyl-CoA Hydratase, Chain A, domain 1"/>
    <property type="match status" value="1"/>
</dbReference>
<evidence type="ECO:0000313" key="4">
    <source>
        <dbReference type="Proteomes" id="UP000237752"/>
    </source>
</evidence>
<dbReference type="AlphaFoldDB" id="A0A2T0ZB30"/>
<comment type="caution">
    <text evidence="3">The sequence shown here is derived from an EMBL/GenBank/DDBJ whole genome shotgun (WGS) entry which is preliminary data.</text>
</comment>
<evidence type="ECO:0000256" key="1">
    <source>
        <dbReference type="ARBA" id="ARBA00005254"/>
    </source>
</evidence>
<organism evidence="3 4">
    <name type="scientific">Antricoccus suffuscus</name>
    <dbReference type="NCBI Taxonomy" id="1629062"/>
    <lineage>
        <taxon>Bacteria</taxon>
        <taxon>Bacillati</taxon>
        <taxon>Actinomycetota</taxon>
        <taxon>Actinomycetes</taxon>
        <taxon>Geodermatophilales</taxon>
        <taxon>Antricoccaceae</taxon>
        <taxon>Antricoccus</taxon>
    </lineage>
</organism>
<gene>
    <name evidence="3" type="ORF">CLV47_12511</name>
</gene>
<keyword evidence="4" id="KW-1185">Reference proteome</keyword>
<dbReference type="InterPro" id="IPR018376">
    <property type="entry name" value="Enoyl-CoA_hyd/isom_CS"/>
</dbReference>
<dbReference type="SUPFAM" id="SSF52096">
    <property type="entry name" value="ClpP/crotonase"/>
    <property type="match status" value="1"/>
</dbReference>